<reference evidence="3 4" key="1">
    <citation type="submission" date="2021-05" db="EMBL/GenBank/DDBJ databases">
        <title>A Polyphasic approach of four new species of the genus Ohtaekwangia: Ohtaekwangia histidinii sp. nov., Ohtaekwangia cretensis sp. nov., Ohtaekwangia indiensis sp. nov., Ohtaekwangia reichenbachii sp. nov. from diverse environment.</title>
        <authorList>
            <person name="Octaviana S."/>
        </authorList>
    </citation>
    <scope>NUCLEOTIDE SEQUENCE [LARGE SCALE GENOMIC DNA]</scope>
    <source>
        <strain evidence="3 4">PWU4</strain>
    </source>
</reference>
<organism evidence="3 4">
    <name type="scientific">Chryseosolibacter histidini</name>
    <dbReference type="NCBI Taxonomy" id="2782349"/>
    <lineage>
        <taxon>Bacteria</taxon>
        <taxon>Pseudomonadati</taxon>
        <taxon>Bacteroidota</taxon>
        <taxon>Cytophagia</taxon>
        <taxon>Cytophagales</taxon>
        <taxon>Chryseotaleaceae</taxon>
        <taxon>Chryseosolibacter</taxon>
    </lineage>
</organism>
<dbReference type="InterPro" id="IPR014710">
    <property type="entry name" value="RmlC-like_jellyroll"/>
</dbReference>
<dbReference type="EMBL" id="JAHESF010000048">
    <property type="protein sequence ID" value="MBT1700783.1"/>
    <property type="molecule type" value="Genomic_DNA"/>
</dbReference>
<evidence type="ECO:0000313" key="4">
    <source>
        <dbReference type="Proteomes" id="UP001319200"/>
    </source>
</evidence>
<dbReference type="RefSeq" id="WP_254169471.1">
    <property type="nucleotide sequence ID" value="NZ_JAHESF010000048.1"/>
</dbReference>
<dbReference type="InterPro" id="IPR013096">
    <property type="entry name" value="Cupin_2"/>
</dbReference>
<evidence type="ECO:0000256" key="1">
    <source>
        <dbReference type="SAM" id="SignalP"/>
    </source>
</evidence>
<dbReference type="Pfam" id="PF07883">
    <property type="entry name" value="Cupin_2"/>
    <property type="match status" value="1"/>
</dbReference>
<accession>A0AAP2DT13</accession>
<feature type="signal peptide" evidence="1">
    <location>
        <begin position="1"/>
        <end position="21"/>
    </location>
</feature>
<feature type="domain" description="Cupin type-2" evidence="2">
    <location>
        <begin position="56"/>
        <end position="125"/>
    </location>
</feature>
<evidence type="ECO:0000259" key="2">
    <source>
        <dbReference type="Pfam" id="PF07883"/>
    </source>
</evidence>
<gene>
    <name evidence="3" type="ORF">KK083_28085</name>
</gene>
<dbReference type="PANTHER" id="PTHR38599:SF1">
    <property type="entry name" value="CUPIN DOMAIN PROTEIN (AFU_ORTHOLOGUE AFUA_3G13620)"/>
    <property type="match status" value="1"/>
</dbReference>
<comment type="caution">
    <text evidence="3">The sequence shown here is derived from an EMBL/GenBank/DDBJ whole genome shotgun (WGS) entry which is preliminary data.</text>
</comment>
<dbReference type="Proteomes" id="UP001319200">
    <property type="component" value="Unassembled WGS sequence"/>
</dbReference>
<dbReference type="Gene3D" id="2.60.120.10">
    <property type="entry name" value="Jelly Rolls"/>
    <property type="match status" value="1"/>
</dbReference>
<dbReference type="InterPro" id="IPR011051">
    <property type="entry name" value="RmlC_Cupin_sf"/>
</dbReference>
<keyword evidence="1" id="KW-0732">Signal</keyword>
<keyword evidence="4" id="KW-1185">Reference proteome</keyword>
<dbReference type="CDD" id="cd02234">
    <property type="entry name" value="cupin_BLR7677-like"/>
    <property type="match status" value="1"/>
</dbReference>
<feature type="chain" id="PRO_5043006059" evidence="1">
    <location>
        <begin position="22"/>
        <end position="139"/>
    </location>
</feature>
<name>A0AAP2DT13_9BACT</name>
<dbReference type="PANTHER" id="PTHR38599">
    <property type="entry name" value="CUPIN DOMAIN PROTEIN (AFU_ORTHOLOGUE AFUA_3G13620)"/>
    <property type="match status" value="1"/>
</dbReference>
<evidence type="ECO:0000313" key="3">
    <source>
        <dbReference type="EMBL" id="MBT1700783.1"/>
    </source>
</evidence>
<protein>
    <submittedName>
        <fullName evidence="3">Cupin domain-containing protein</fullName>
    </submittedName>
</protein>
<dbReference type="SUPFAM" id="SSF51182">
    <property type="entry name" value="RmlC-like cupins"/>
    <property type="match status" value="1"/>
</dbReference>
<sequence length="139" mass="15350">MRSLFFSLVILSFAAQGELHAQHHAPAAGSSTVVTNILQQVLNDPGLAGREVKMLIVDYPPGSTTPAHRHPCPTFGYVLEGEIESTFEGKARLYKKGDSFYEFTNGLHNSARNPHPTEPAKLLVFFIAEKDKPTYLPEK</sequence>
<proteinExistence type="predicted"/>
<dbReference type="AlphaFoldDB" id="A0AAP2DT13"/>